<keyword evidence="4" id="KW-1185">Reference proteome</keyword>
<dbReference type="InterPro" id="IPR001296">
    <property type="entry name" value="Glyco_trans_1"/>
</dbReference>
<dbReference type="InterPro" id="IPR028098">
    <property type="entry name" value="Glyco_trans_4-like_N"/>
</dbReference>
<evidence type="ECO:0000313" key="3">
    <source>
        <dbReference type="EMBL" id="ATC65978.1"/>
    </source>
</evidence>
<evidence type="ECO:0000313" key="4">
    <source>
        <dbReference type="Proteomes" id="UP000217265"/>
    </source>
</evidence>
<dbReference type="CDD" id="cd03814">
    <property type="entry name" value="GT4-like"/>
    <property type="match status" value="1"/>
</dbReference>
<gene>
    <name evidence="3" type="ORF">CMV30_03995</name>
</gene>
<dbReference type="KEGG" id="vbh:CMV30_03995"/>
<proteinExistence type="predicted"/>
<dbReference type="InterPro" id="IPR050194">
    <property type="entry name" value="Glycosyltransferase_grp1"/>
</dbReference>
<protein>
    <submittedName>
        <fullName evidence="3">Glycoside hydrolase</fullName>
    </submittedName>
</protein>
<dbReference type="PANTHER" id="PTHR45947">
    <property type="entry name" value="SULFOQUINOVOSYL TRANSFERASE SQD2"/>
    <property type="match status" value="1"/>
</dbReference>
<keyword evidence="3" id="KW-0378">Hydrolase</keyword>
<dbReference type="SUPFAM" id="SSF53756">
    <property type="entry name" value="UDP-Glycosyltransferase/glycogen phosphorylase"/>
    <property type="match status" value="1"/>
</dbReference>
<organism evidence="3 4">
    <name type="scientific">Nibricoccus aquaticus</name>
    <dbReference type="NCBI Taxonomy" id="2576891"/>
    <lineage>
        <taxon>Bacteria</taxon>
        <taxon>Pseudomonadati</taxon>
        <taxon>Verrucomicrobiota</taxon>
        <taxon>Opitutia</taxon>
        <taxon>Opitutales</taxon>
        <taxon>Opitutaceae</taxon>
        <taxon>Nibricoccus</taxon>
    </lineage>
</organism>
<evidence type="ECO:0000259" key="1">
    <source>
        <dbReference type="Pfam" id="PF00534"/>
    </source>
</evidence>
<dbReference type="Gene3D" id="3.40.50.2000">
    <property type="entry name" value="Glycogen Phosphorylase B"/>
    <property type="match status" value="2"/>
</dbReference>
<dbReference type="GO" id="GO:0016757">
    <property type="term" value="F:glycosyltransferase activity"/>
    <property type="evidence" value="ECO:0007669"/>
    <property type="project" value="InterPro"/>
</dbReference>
<accession>A0A290QKU0</accession>
<evidence type="ECO:0000259" key="2">
    <source>
        <dbReference type="Pfam" id="PF13439"/>
    </source>
</evidence>
<dbReference type="Pfam" id="PF00534">
    <property type="entry name" value="Glycos_transf_1"/>
    <property type="match status" value="1"/>
</dbReference>
<dbReference type="Proteomes" id="UP000217265">
    <property type="component" value="Chromosome"/>
</dbReference>
<dbReference type="AlphaFoldDB" id="A0A290QKU0"/>
<dbReference type="OrthoDB" id="9802525at2"/>
<reference evidence="3 4" key="1">
    <citation type="submission" date="2017-09" db="EMBL/GenBank/DDBJ databases">
        <title>Complete genome sequence of Verrucomicrobial strain HZ-65, isolated from freshwater.</title>
        <authorList>
            <person name="Choi A."/>
        </authorList>
    </citation>
    <scope>NUCLEOTIDE SEQUENCE [LARGE SCALE GENOMIC DNA]</scope>
    <source>
        <strain evidence="3 4">HZ-65</strain>
    </source>
</reference>
<dbReference type="PANTHER" id="PTHR45947:SF3">
    <property type="entry name" value="SULFOQUINOVOSYL TRANSFERASE SQD2"/>
    <property type="match status" value="1"/>
</dbReference>
<feature type="domain" description="Glycosyl transferase family 1" evidence="1">
    <location>
        <begin position="181"/>
        <end position="341"/>
    </location>
</feature>
<name>A0A290QKU0_9BACT</name>
<sequence length="382" mass="41128">MTLSRLTGGLVAQGHAVEVVRPRQKDEVDGAVAEPLDGAGNRGMAQWLVPGAPIPFYKTLRMGLPVQGALVKRWRETQPDVVHVATEGPLGLAALNAAKKLGLPVTSSYHTNFHQYGGHYGLRFGRDLALLYMRWFHNQASCTLAPTDEMCAQLAGEGFERLRTLARGVDGKLFSPGKRSEELRASWGVGPDDPVVIYVGRIAAEKNLGQAVEAFLAMQAVEPRAKFVLVGDGPEKAGLAAKHPEFHYAGMRRGEELAAHYASADVFVFASTTETFGNVVTEALASGLVVVAYDYAATRQHVRDGVNGFAAVFGDKPALVAKARGVMRRREEWAAIRGAARATALTITWDAIIETFERELRAAIEARAAAGRAAVEVTAVSR</sequence>
<dbReference type="EMBL" id="CP023344">
    <property type="protein sequence ID" value="ATC65978.1"/>
    <property type="molecule type" value="Genomic_DNA"/>
</dbReference>
<dbReference type="Pfam" id="PF13439">
    <property type="entry name" value="Glyco_transf_4"/>
    <property type="match status" value="1"/>
</dbReference>
<dbReference type="GO" id="GO:0016787">
    <property type="term" value="F:hydrolase activity"/>
    <property type="evidence" value="ECO:0007669"/>
    <property type="project" value="UniProtKB-KW"/>
</dbReference>
<feature type="domain" description="Glycosyltransferase subfamily 4-like N-terminal" evidence="2">
    <location>
        <begin position="5"/>
        <end position="170"/>
    </location>
</feature>